<evidence type="ECO:0000313" key="2">
    <source>
        <dbReference type="EMBL" id="KZV47750.1"/>
    </source>
</evidence>
<keyword evidence="3" id="KW-1185">Reference proteome</keyword>
<proteinExistence type="predicted"/>
<evidence type="ECO:0000256" key="1">
    <source>
        <dbReference type="SAM" id="MobiDB-lite"/>
    </source>
</evidence>
<organism evidence="2 3">
    <name type="scientific">Dorcoceras hygrometricum</name>
    <dbReference type="NCBI Taxonomy" id="472368"/>
    <lineage>
        <taxon>Eukaryota</taxon>
        <taxon>Viridiplantae</taxon>
        <taxon>Streptophyta</taxon>
        <taxon>Embryophyta</taxon>
        <taxon>Tracheophyta</taxon>
        <taxon>Spermatophyta</taxon>
        <taxon>Magnoliopsida</taxon>
        <taxon>eudicotyledons</taxon>
        <taxon>Gunneridae</taxon>
        <taxon>Pentapetalae</taxon>
        <taxon>asterids</taxon>
        <taxon>lamiids</taxon>
        <taxon>Lamiales</taxon>
        <taxon>Gesneriaceae</taxon>
        <taxon>Didymocarpoideae</taxon>
        <taxon>Trichosporeae</taxon>
        <taxon>Loxocarpinae</taxon>
        <taxon>Dorcoceras</taxon>
    </lineage>
</organism>
<gene>
    <name evidence="2" type="ORF">F511_20978</name>
</gene>
<keyword evidence="2" id="KW-0808">Transferase</keyword>
<dbReference type="GO" id="GO:0016301">
    <property type="term" value="F:kinase activity"/>
    <property type="evidence" value="ECO:0007669"/>
    <property type="project" value="UniProtKB-KW"/>
</dbReference>
<feature type="region of interest" description="Disordered" evidence="1">
    <location>
        <begin position="1"/>
        <end position="24"/>
    </location>
</feature>
<sequence length="93" mass="9949">MDTRDFHPSSALFRPYLAGTPSAGPPQVRLVPLGQATAQSMACMGRKTHAKEAARARLSVDATTRRPSSSHLPLIHGPPPDHLDSKPSPMNCP</sequence>
<dbReference type="EMBL" id="KQ994679">
    <property type="protein sequence ID" value="KZV47750.1"/>
    <property type="molecule type" value="Genomic_DNA"/>
</dbReference>
<dbReference type="Proteomes" id="UP000250235">
    <property type="component" value="Unassembled WGS sequence"/>
</dbReference>
<evidence type="ECO:0000313" key="3">
    <source>
        <dbReference type="Proteomes" id="UP000250235"/>
    </source>
</evidence>
<reference evidence="2 3" key="1">
    <citation type="journal article" date="2015" name="Proc. Natl. Acad. Sci. U.S.A.">
        <title>The resurrection genome of Boea hygrometrica: A blueprint for survival of dehydration.</title>
        <authorList>
            <person name="Xiao L."/>
            <person name="Yang G."/>
            <person name="Zhang L."/>
            <person name="Yang X."/>
            <person name="Zhao S."/>
            <person name="Ji Z."/>
            <person name="Zhou Q."/>
            <person name="Hu M."/>
            <person name="Wang Y."/>
            <person name="Chen M."/>
            <person name="Xu Y."/>
            <person name="Jin H."/>
            <person name="Xiao X."/>
            <person name="Hu G."/>
            <person name="Bao F."/>
            <person name="Hu Y."/>
            <person name="Wan P."/>
            <person name="Li L."/>
            <person name="Deng X."/>
            <person name="Kuang T."/>
            <person name="Xiang C."/>
            <person name="Zhu J.K."/>
            <person name="Oliver M.J."/>
            <person name="He Y."/>
        </authorList>
    </citation>
    <scope>NUCLEOTIDE SEQUENCE [LARGE SCALE GENOMIC DNA]</scope>
    <source>
        <strain evidence="3">cv. XS01</strain>
    </source>
</reference>
<accession>A0A2Z7CKY2</accession>
<name>A0A2Z7CKY2_9LAMI</name>
<feature type="compositionally biased region" description="Polar residues" evidence="1">
    <location>
        <begin position="61"/>
        <end position="71"/>
    </location>
</feature>
<protein>
    <submittedName>
        <fullName evidence="2">Mitogen-activated protein kinase kinase kinase YODA</fullName>
    </submittedName>
</protein>
<keyword evidence="2" id="KW-0418">Kinase</keyword>
<dbReference type="AlphaFoldDB" id="A0A2Z7CKY2"/>
<feature type="region of interest" description="Disordered" evidence="1">
    <location>
        <begin position="50"/>
        <end position="93"/>
    </location>
</feature>